<sequence>MRPPSHAPSVERMRILALLCLVLSTTAIPAQAAPIRCPAPTVSTFHTAGTWYENLEFDGNTIWLSNLIGNQIEQYRLDGTFLQKHDLRAPGAIRKGKDGVLHVNFGNDSPETRPQPSGVVRLTPKPVVWVGGDTLSSANGAEFDARGHLYVSDPFTGLYEFDRRGTLVRRIDLAYPNGVVTVGNTVFTNLVIDPQSAIVRITGNRQTRIELGAPDKNLDDLAVGPDGKLYVTAYTSGELIKVDPWTGGRCVLLNGLKNPTAARFLPGTKTMFVTHASGTVLKVRL</sequence>
<evidence type="ECO:0000313" key="2">
    <source>
        <dbReference type="EMBL" id="PWK77986.1"/>
    </source>
</evidence>
<evidence type="ECO:0000313" key="3">
    <source>
        <dbReference type="Proteomes" id="UP000246005"/>
    </source>
</evidence>
<dbReference type="EMBL" id="QGHB01000029">
    <property type="protein sequence ID" value="PWK77986.1"/>
    <property type="molecule type" value="Genomic_DNA"/>
</dbReference>
<gene>
    <name evidence="2" type="ORF">C8D88_1292</name>
</gene>
<dbReference type="SUPFAM" id="SSF63829">
    <property type="entry name" value="Calcium-dependent phosphotriesterase"/>
    <property type="match status" value="1"/>
</dbReference>
<comment type="caution">
    <text evidence="2">The sequence shown here is derived from an EMBL/GenBank/DDBJ whole genome shotgun (WGS) entry which is preliminary data.</text>
</comment>
<keyword evidence="1" id="KW-0732">Signal</keyword>
<accession>A0A316HBT2</accession>
<dbReference type="Proteomes" id="UP000246005">
    <property type="component" value="Unassembled WGS sequence"/>
</dbReference>
<evidence type="ECO:0000256" key="1">
    <source>
        <dbReference type="SAM" id="SignalP"/>
    </source>
</evidence>
<name>A0A316HBT2_9PSEU</name>
<protein>
    <submittedName>
        <fullName evidence="2">Sugar lactone lactonase YvrE</fullName>
    </submittedName>
</protein>
<reference evidence="2 3" key="1">
    <citation type="submission" date="2018-05" db="EMBL/GenBank/DDBJ databases">
        <title>Genomic Encyclopedia of Type Strains, Phase IV (KMG-IV): sequencing the most valuable type-strain genomes for metagenomic binning, comparative biology and taxonomic classification.</title>
        <authorList>
            <person name="Goeker M."/>
        </authorList>
    </citation>
    <scope>NUCLEOTIDE SEQUENCE [LARGE SCALE GENOMIC DNA]</scope>
    <source>
        <strain evidence="2 3">DSM 45480</strain>
    </source>
</reference>
<dbReference type="InterPro" id="IPR011042">
    <property type="entry name" value="6-blade_b-propeller_TolB-like"/>
</dbReference>
<organism evidence="2 3">
    <name type="scientific">Lentzea atacamensis</name>
    <dbReference type="NCBI Taxonomy" id="531938"/>
    <lineage>
        <taxon>Bacteria</taxon>
        <taxon>Bacillati</taxon>
        <taxon>Actinomycetota</taxon>
        <taxon>Actinomycetes</taxon>
        <taxon>Pseudonocardiales</taxon>
        <taxon>Pseudonocardiaceae</taxon>
        <taxon>Lentzea</taxon>
    </lineage>
</organism>
<proteinExistence type="predicted"/>
<dbReference type="Gene3D" id="2.120.10.30">
    <property type="entry name" value="TolB, C-terminal domain"/>
    <property type="match status" value="1"/>
</dbReference>
<feature type="chain" id="PRO_5016341435" evidence="1">
    <location>
        <begin position="33"/>
        <end position="285"/>
    </location>
</feature>
<dbReference type="AlphaFoldDB" id="A0A316HBT2"/>
<feature type="signal peptide" evidence="1">
    <location>
        <begin position="1"/>
        <end position="32"/>
    </location>
</feature>